<evidence type="ECO:0000313" key="2">
    <source>
        <dbReference type="EMBL" id="KAH3779167.1"/>
    </source>
</evidence>
<feature type="region of interest" description="Disordered" evidence="1">
    <location>
        <begin position="1"/>
        <end position="75"/>
    </location>
</feature>
<reference evidence="2" key="2">
    <citation type="submission" date="2020-11" db="EMBL/GenBank/DDBJ databases">
        <authorList>
            <person name="McCartney M.A."/>
            <person name="Auch B."/>
            <person name="Kono T."/>
            <person name="Mallez S."/>
            <person name="Becker A."/>
            <person name="Gohl D.M."/>
            <person name="Silverstein K.A.T."/>
            <person name="Koren S."/>
            <person name="Bechman K.B."/>
            <person name="Herman A."/>
            <person name="Abrahante J.E."/>
            <person name="Garbe J."/>
        </authorList>
    </citation>
    <scope>NUCLEOTIDE SEQUENCE</scope>
    <source>
        <strain evidence="2">Duluth1</strain>
        <tissue evidence="2">Whole animal</tissue>
    </source>
</reference>
<feature type="compositionally biased region" description="Acidic residues" evidence="1">
    <location>
        <begin position="26"/>
        <end position="36"/>
    </location>
</feature>
<keyword evidence="3" id="KW-1185">Reference proteome</keyword>
<evidence type="ECO:0000313" key="3">
    <source>
        <dbReference type="Proteomes" id="UP000828390"/>
    </source>
</evidence>
<name>A0A9D4INF5_DREPO</name>
<sequence length="75" mass="8698">MSQQYTNEAYQTYPEDEEYNICRSDDNDDVSSDDSCSDVPTNETIRKTSHDSKSTGISDIRLRRKTTKKTTKKIR</sequence>
<proteinExistence type="predicted"/>
<organism evidence="2 3">
    <name type="scientific">Dreissena polymorpha</name>
    <name type="common">Zebra mussel</name>
    <name type="synonym">Mytilus polymorpha</name>
    <dbReference type="NCBI Taxonomy" id="45954"/>
    <lineage>
        <taxon>Eukaryota</taxon>
        <taxon>Metazoa</taxon>
        <taxon>Spiralia</taxon>
        <taxon>Lophotrochozoa</taxon>
        <taxon>Mollusca</taxon>
        <taxon>Bivalvia</taxon>
        <taxon>Autobranchia</taxon>
        <taxon>Heteroconchia</taxon>
        <taxon>Euheterodonta</taxon>
        <taxon>Imparidentia</taxon>
        <taxon>Neoheterodontei</taxon>
        <taxon>Myida</taxon>
        <taxon>Dreissenoidea</taxon>
        <taxon>Dreissenidae</taxon>
        <taxon>Dreissena</taxon>
    </lineage>
</organism>
<evidence type="ECO:0000256" key="1">
    <source>
        <dbReference type="SAM" id="MobiDB-lite"/>
    </source>
</evidence>
<dbReference type="AlphaFoldDB" id="A0A9D4INF5"/>
<reference evidence="2" key="1">
    <citation type="journal article" date="2019" name="bioRxiv">
        <title>The Genome of the Zebra Mussel, Dreissena polymorpha: A Resource for Invasive Species Research.</title>
        <authorList>
            <person name="McCartney M.A."/>
            <person name="Auch B."/>
            <person name="Kono T."/>
            <person name="Mallez S."/>
            <person name="Zhang Y."/>
            <person name="Obille A."/>
            <person name="Becker A."/>
            <person name="Abrahante J.E."/>
            <person name="Garbe J."/>
            <person name="Badalamenti J.P."/>
            <person name="Herman A."/>
            <person name="Mangelson H."/>
            <person name="Liachko I."/>
            <person name="Sullivan S."/>
            <person name="Sone E.D."/>
            <person name="Koren S."/>
            <person name="Silverstein K.A.T."/>
            <person name="Beckman K.B."/>
            <person name="Gohl D.M."/>
        </authorList>
    </citation>
    <scope>NUCLEOTIDE SEQUENCE</scope>
    <source>
        <strain evidence="2">Duluth1</strain>
        <tissue evidence="2">Whole animal</tissue>
    </source>
</reference>
<gene>
    <name evidence="2" type="ORF">DPMN_180646</name>
</gene>
<accession>A0A9D4INF5</accession>
<feature type="compositionally biased region" description="Basic residues" evidence="1">
    <location>
        <begin position="62"/>
        <end position="75"/>
    </location>
</feature>
<dbReference type="EMBL" id="JAIWYP010000009">
    <property type="protein sequence ID" value="KAH3779167.1"/>
    <property type="molecule type" value="Genomic_DNA"/>
</dbReference>
<protein>
    <submittedName>
        <fullName evidence="2">Uncharacterized protein</fullName>
    </submittedName>
</protein>
<feature type="compositionally biased region" description="Polar residues" evidence="1">
    <location>
        <begin position="1"/>
        <end position="10"/>
    </location>
</feature>
<comment type="caution">
    <text evidence="2">The sequence shown here is derived from an EMBL/GenBank/DDBJ whole genome shotgun (WGS) entry which is preliminary data.</text>
</comment>
<dbReference type="Proteomes" id="UP000828390">
    <property type="component" value="Unassembled WGS sequence"/>
</dbReference>
<feature type="compositionally biased region" description="Basic and acidic residues" evidence="1">
    <location>
        <begin position="44"/>
        <end position="53"/>
    </location>
</feature>